<dbReference type="AlphaFoldDB" id="A0A810Q8B9"/>
<dbReference type="EMBL" id="AP023420">
    <property type="protein sequence ID" value="BCK84508.1"/>
    <property type="molecule type" value="Genomic_DNA"/>
</dbReference>
<reference evidence="1" key="1">
    <citation type="submission" date="2020-09" db="EMBL/GenBank/DDBJ databases">
        <title>New species isolated from human feces.</title>
        <authorList>
            <person name="Kitahara M."/>
            <person name="Shigeno Y."/>
            <person name="Shime M."/>
            <person name="Matsumoto Y."/>
            <person name="Nakamura S."/>
            <person name="Motooka D."/>
            <person name="Fukuoka S."/>
            <person name="Nishikawa H."/>
            <person name="Benno Y."/>
        </authorList>
    </citation>
    <scope>NUCLEOTIDE SEQUENCE</scope>
    <source>
        <strain evidence="1">MM59</strain>
    </source>
</reference>
<evidence type="ECO:0000313" key="1">
    <source>
        <dbReference type="EMBL" id="BCK84508.1"/>
    </source>
</evidence>
<sequence>MKDTTILEKSITGNEEHISISRAEYDALKAENTELNQKLDYLMG</sequence>
<name>A0A810Q8B9_9FIRM</name>
<gene>
    <name evidence="1" type="ORF">MM59RIKEN_18270</name>
</gene>
<keyword evidence="2" id="KW-1185">Reference proteome</keyword>
<dbReference type="Proteomes" id="UP000679848">
    <property type="component" value="Chromosome"/>
</dbReference>
<dbReference type="KEGG" id="pfaa:MM59RIKEN_18270"/>
<accession>A0A810Q8B9</accession>
<proteinExistence type="predicted"/>
<organism evidence="1 2">
    <name type="scientific">Pusillibacter faecalis</name>
    <dbReference type="NCBI Taxonomy" id="2714358"/>
    <lineage>
        <taxon>Bacteria</taxon>
        <taxon>Bacillati</taxon>
        <taxon>Bacillota</taxon>
        <taxon>Clostridia</taxon>
        <taxon>Eubacteriales</taxon>
        <taxon>Oscillospiraceae</taxon>
        <taxon>Pusillibacter</taxon>
    </lineage>
</organism>
<evidence type="ECO:0000313" key="2">
    <source>
        <dbReference type="Proteomes" id="UP000679848"/>
    </source>
</evidence>
<protein>
    <submittedName>
        <fullName evidence="1">Uncharacterized protein</fullName>
    </submittedName>
</protein>